<reference evidence="3" key="1">
    <citation type="submission" date="2017-10" db="EMBL/GenBank/DDBJ databases">
        <title>Completed PacBio SMRT sequence of Methylosinus trichosporium OB3b reveals presence of a third large plasmid.</title>
        <authorList>
            <person name="Charles T.C."/>
            <person name="Lynch M.D.J."/>
            <person name="Heil J.R."/>
            <person name="Cheng J."/>
        </authorList>
    </citation>
    <scope>NUCLEOTIDE SEQUENCE [LARGE SCALE GENOMIC DNA]</scope>
    <source>
        <strain evidence="3">OB3b</strain>
    </source>
</reference>
<keyword evidence="1" id="KW-0732">Signal</keyword>
<dbReference type="Pfam" id="PF12836">
    <property type="entry name" value="HHH_3"/>
    <property type="match status" value="1"/>
</dbReference>
<dbReference type="Gene3D" id="1.10.150.320">
    <property type="entry name" value="Photosystem II 12 kDa extrinsic protein"/>
    <property type="match status" value="1"/>
</dbReference>
<feature type="signal peptide" evidence="1">
    <location>
        <begin position="1"/>
        <end position="20"/>
    </location>
</feature>
<gene>
    <name evidence="2" type="ORF">CQW49_14335</name>
</gene>
<evidence type="ECO:0000313" key="2">
    <source>
        <dbReference type="EMBL" id="ATQ68931.1"/>
    </source>
</evidence>
<name>A0A2D2D1P7_METT3</name>
<dbReference type="RefSeq" id="WP_003611892.1">
    <property type="nucleotide sequence ID" value="NZ_ADVE02000001.1"/>
</dbReference>
<protein>
    <recommendedName>
        <fullName evidence="4">DNA-binding protein</fullName>
    </recommendedName>
</protein>
<evidence type="ECO:0000313" key="3">
    <source>
        <dbReference type="Proteomes" id="UP000230709"/>
    </source>
</evidence>
<evidence type="ECO:0008006" key="4">
    <source>
        <dbReference type="Google" id="ProtNLM"/>
    </source>
</evidence>
<dbReference type="EMBL" id="CP023737">
    <property type="protein sequence ID" value="ATQ68931.1"/>
    <property type="molecule type" value="Genomic_DNA"/>
</dbReference>
<keyword evidence="3" id="KW-1185">Reference proteome</keyword>
<accession>A0A2D2D1P7</accession>
<evidence type="ECO:0000256" key="1">
    <source>
        <dbReference type="SAM" id="SignalP"/>
    </source>
</evidence>
<dbReference type="STRING" id="595536.GCA_000178815_02304"/>
<dbReference type="KEGG" id="mtw:CQW49_14335"/>
<dbReference type="SUPFAM" id="SSF81585">
    <property type="entry name" value="PsbU/PolX domain-like"/>
    <property type="match status" value="1"/>
</dbReference>
<organism evidence="2 3">
    <name type="scientific">Methylosinus trichosporium (strain ATCC 35070 / NCIMB 11131 / UNIQEM 75 / OB3b)</name>
    <dbReference type="NCBI Taxonomy" id="595536"/>
    <lineage>
        <taxon>Bacteria</taxon>
        <taxon>Pseudomonadati</taxon>
        <taxon>Pseudomonadota</taxon>
        <taxon>Alphaproteobacteria</taxon>
        <taxon>Hyphomicrobiales</taxon>
        <taxon>Methylocystaceae</taxon>
        <taxon>Methylosinus</taxon>
    </lineage>
</organism>
<dbReference type="Proteomes" id="UP000230709">
    <property type="component" value="Chromosome"/>
</dbReference>
<sequence>MKPNAILAIAMFVAAAPALAETATPPAAKSANPLVAPAPAKHDAAVTLDINKASVEQLAATHGLDRKLAEAIVKGRPYKAPTELVKHKILSDAQFALVKDALVVERN</sequence>
<feature type="chain" id="PRO_5013649009" description="DNA-binding protein" evidence="1">
    <location>
        <begin position="21"/>
        <end position="107"/>
    </location>
</feature>
<dbReference type="AlphaFoldDB" id="A0A2D2D1P7"/>
<proteinExistence type="predicted"/>